<gene>
    <name evidence="1" type="ORF">AWB65_06608</name>
</gene>
<proteinExistence type="predicted"/>
<reference evidence="1" key="1">
    <citation type="submission" date="2016-01" db="EMBL/GenBank/DDBJ databases">
        <authorList>
            <person name="Peeters C."/>
        </authorList>
    </citation>
    <scope>NUCLEOTIDE SEQUENCE [LARGE SCALE GENOMIC DNA]</scope>
    <source>
        <strain evidence="1">LMG 22934</strain>
    </source>
</reference>
<sequence>MPARDVERLKRAGNFGVLESQLGLYTDLILRQDATPTGNPQFVQAIQYLHDRERIQKTLLRGYAIIGDDHRVPEWHR</sequence>
<name>A0A158JGV4_9BURK</name>
<dbReference type="SUPFAM" id="SSF53850">
    <property type="entry name" value="Periplasmic binding protein-like II"/>
    <property type="match status" value="1"/>
</dbReference>
<evidence type="ECO:0000313" key="1">
    <source>
        <dbReference type="EMBL" id="SAL67865.1"/>
    </source>
</evidence>
<dbReference type="AlphaFoldDB" id="A0A158JGV4"/>
<dbReference type="Proteomes" id="UP000054977">
    <property type="component" value="Unassembled WGS sequence"/>
</dbReference>
<dbReference type="EMBL" id="FCNW02000096">
    <property type="protein sequence ID" value="SAL67865.1"/>
    <property type="molecule type" value="Genomic_DNA"/>
</dbReference>
<accession>A0A158JGV4</accession>
<dbReference type="STRING" id="326474.AWB65_06608"/>
<organism evidence="1 2">
    <name type="scientific">Caballeronia humi</name>
    <dbReference type="NCBI Taxonomy" id="326474"/>
    <lineage>
        <taxon>Bacteria</taxon>
        <taxon>Pseudomonadati</taxon>
        <taxon>Pseudomonadota</taxon>
        <taxon>Betaproteobacteria</taxon>
        <taxon>Burkholderiales</taxon>
        <taxon>Burkholderiaceae</taxon>
        <taxon>Caballeronia</taxon>
    </lineage>
</organism>
<dbReference type="Gene3D" id="3.40.190.10">
    <property type="entry name" value="Periplasmic binding protein-like II"/>
    <property type="match status" value="1"/>
</dbReference>
<protein>
    <submittedName>
        <fullName evidence="1">Extracellular solute-binding protein</fullName>
    </submittedName>
</protein>
<dbReference type="RefSeq" id="WP_235008023.1">
    <property type="nucleotide sequence ID" value="NZ_FCNW02000096.1"/>
</dbReference>
<dbReference type="Gene3D" id="3.10.105.10">
    <property type="entry name" value="Dipeptide-binding Protein, Domain 3"/>
    <property type="match status" value="1"/>
</dbReference>
<comment type="caution">
    <text evidence="1">The sequence shown here is derived from an EMBL/GenBank/DDBJ whole genome shotgun (WGS) entry which is preliminary data.</text>
</comment>
<evidence type="ECO:0000313" key="2">
    <source>
        <dbReference type="Proteomes" id="UP000054977"/>
    </source>
</evidence>
<keyword evidence="2" id="KW-1185">Reference proteome</keyword>